<dbReference type="Gene3D" id="3.40.50.300">
    <property type="entry name" value="P-loop containing nucleotide triphosphate hydrolases"/>
    <property type="match status" value="1"/>
</dbReference>
<dbReference type="GO" id="GO:1903806">
    <property type="term" value="P:L-isoleucine import across plasma membrane"/>
    <property type="evidence" value="ECO:0007669"/>
    <property type="project" value="TreeGrafter"/>
</dbReference>
<dbReference type="EMBL" id="CASHTH010004306">
    <property type="protein sequence ID" value="CAI8055797.1"/>
    <property type="molecule type" value="Genomic_DNA"/>
</dbReference>
<dbReference type="InterPro" id="IPR051120">
    <property type="entry name" value="ABC_AA/LPS_Transport"/>
</dbReference>
<dbReference type="InterPro" id="IPR017871">
    <property type="entry name" value="ABC_transporter-like_CS"/>
</dbReference>
<dbReference type="GO" id="GO:0042941">
    <property type="term" value="P:D-alanine transmembrane transport"/>
    <property type="evidence" value="ECO:0007669"/>
    <property type="project" value="TreeGrafter"/>
</dbReference>
<dbReference type="GO" id="GO:0016887">
    <property type="term" value="F:ATP hydrolysis activity"/>
    <property type="evidence" value="ECO:0007669"/>
    <property type="project" value="InterPro"/>
</dbReference>
<evidence type="ECO:0000259" key="4">
    <source>
        <dbReference type="PROSITE" id="PS50893"/>
    </source>
</evidence>
<keyword evidence="6" id="KW-1185">Reference proteome</keyword>
<comment type="caution">
    <text evidence="5">The sequence shown here is derived from an EMBL/GenBank/DDBJ whole genome shotgun (WGS) entry which is preliminary data.</text>
</comment>
<dbReference type="InterPro" id="IPR027417">
    <property type="entry name" value="P-loop_NTPase"/>
</dbReference>
<dbReference type="GO" id="GO:1903805">
    <property type="term" value="P:L-valine import across plasma membrane"/>
    <property type="evidence" value="ECO:0007669"/>
    <property type="project" value="TreeGrafter"/>
</dbReference>
<dbReference type="AlphaFoldDB" id="A0AA35XLG7"/>
<protein>
    <submittedName>
        <fullName evidence="5">High-affinity branched-chain amino acid transport ATP-binding protein BraF</fullName>
    </submittedName>
</protein>
<dbReference type="SUPFAM" id="SSF52540">
    <property type="entry name" value="P-loop containing nucleoside triphosphate hydrolases"/>
    <property type="match status" value="1"/>
</dbReference>
<evidence type="ECO:0000256" key="1">
    <source>
        <dbReference type="ARBA" id="ARBA00022448"/>
    </source>
</evidence>
<feature type="domain" description="ABC transporter" evidence="4">
    <location>
        <begin position="3"/>
        <end position="242"/>
    </location>
</feature>
<dbReference type="PROSITE" id="PS50893">
    <property type="entry name" value="ABC_TRANSPORTER_2"/>
    <property type="match status" value="1"/>
</dbReference>
<dbReference type="Pfam" id="PF00005">
    <property type="entry name" value="ABC_tran"/>
    <property type="match status" value="1"/>
</dbReference>
<dbReference type="GO" id="GO:0015188">
    <property type="term" value="F:L-isoleucine transmembrane transporter activity"/>
    <property type="evidence" value="ECO:0007669"/>
    <property type="project" value="TreeGrafter"/>
</dbReference>
<keyword evidence="2" id="KW-0547">Nucleotide-binding</keyword>
<dbReference type="GO" id="GO:0015808">
    <property type="term" value="P:L-alanine transport"/>
    <property type="evidence" value="ECO:0007669"/>
    <property type="project" value="TreeGrafter"/>
</dbReference>
<dbReference type="Proteomes" id="UP001174909">
    <property type="component" value="Unassembled WGS sequence"/>
</dbReference>
<dbReference type="GO" id="GO:0005304">
    <property type="term" value="F:L-valine transmembrane transporter activity"/>
    <property type="evidence" value="ECO:0007669"/>
    <property type="project" value="TreeGrafter"/>
</dbReference>
<proteinExistence type="predicted"/>
<dbReference type="GO" id="GO:0015192">
    <property type="term" value="F:L-phenylalanine transmembrane transporter activity"/>
    <property type="evidence" value="ECO:0007669"/>
    <property type="project" value="TreeGrafter"/>
</dbReference>
<accession>A0AA35XLG7</accession>
<organism evidence="5 6">
    <name type="scientific">Geodia barretti</name>
    <name type="common">Barrett's horny sponge</name>
    <dbReference type="NCBI Taxonomy" id="519541"/>
    <lineage>
        <taxon>Eukaryota</taxon>
        <taxon>Metazoa</taxon>
        <taxon>Porifera</taxon>
        <taxon>Demospongiae</taxon>
        <taxon>Heteroscleromorpha</taxon>
        <taxon>Tetractinellida</taxon>
        <taxon>Astrophorina</taxon>
        <taxon>Geodiidae</taxon>
        <taxon>Geodia</taxon>
    </lineage>
</organism>
<evidence type="ECO:0000313" key="6">
    <source>
        <dbReference type="Proteomes" id="UP001174909"/>
    </source>
</evidence>
<dbReference type="GO" id="GO:0005524">
    <property type="term" value="F:ATP binding"/>
    <property type="evidence" value="ECO:0007669"/>
    <property type="project" value="UniProtKB-KW"/>
</dbReference>
<sequence>MALQTDGISKHFGAVRAVDELSLSIPRQGTTSIVGPNGSGKSTLVNLLSGVLPLDGGMVIIDGVGLRVVRAHETPAHGLTRTFQEVRLFDQITVWDNIMVVLTERRLFPSLLERVKPATRQKAQHILESVGMWEKRDSLAMDLSYGQRKLLEIGRVMAMDVQTYLFDEPFAGLFPQMVERVKDIMKQMRADGYTIVFVSHNMEIVRELSDRIIVLDSGALLAAGDVEPVLGSEEVIEAYLGA</sequence>
<dbReference type="InterPro" id="IPR003439">
    <property type="entry name" value="ABC_transporter-like_ATP-bd"/>
</dbReference>
<evidence type="ECO:0000313" key="5">
    <source>
        <dbReference type="EMBL" id="CAI8055797.1"/>
    </source>
</evidence>
<dbReference type="GO" id="GO:0005886">
    <property type="term" value="C:plasma membrane"/>
    <property type="evidence" value="ECO:0007669"/>
    <property type="project" value="TreeGrafter"/>
</dbReference>
<reference evidence="5" key="1">
    <citation type="submission" date="2023-03" db="EMBL/GenBank/DDBJ databases">
        <authorList>
            <person name="Steffen K."/>
            <person name="Cardenas P."/>
        </authorList>
    </citation>
    <scope>NUCLEOTIDE SEQUENCE</scope>
</reference>
<keyword evidence="1" id="KW-0813">Transport</keyword>
<dbReference type="PROSITE" id="PS00211">
    <property type="entry name" value="ABC_TRANSPORTER_1"/>
    <property type="match status" value="1"/>
</dbReference>
<dbReference type="SMART" id="SM00382">
    <property type="entry name" value="AAA"/>
    <property type="match status" value="1"/>
</dbReference>
<evidence type="ECO:0000256" key="3">
    <source>
        <dbReference type="ARBA" id="ARBA00022840"/>
    </source>
</evidence>
<keyword evidence="3 5" id="KW-0067">ATP-binding</keyword>
<gene>
    <name evidence="5" type="ORF">GBAR_LOCUS30433</name>
</gene>
<dbReference type="PANTHER" id="PTHR45772">
    <property type="entry name" value="CONSERVED COMPONENT OF ABC TRANSPORTER FOR NATURAL AMINO ACIDS-RELATED"/>
    <property type="match status" value="1"/>
</dbReference>
<evidence type="ECO:0000256" key="2">
    <source>
        <dbReference type="ARBA" id="ARBA00022741"/>
    </source>
</evidence>
<dbReference type="PANTHER" id="PTHR45772:SF7">
    <property type="entry name" value="AMINO ACID ABC TRANSPORTER ATP-BINDING PROTEIN"/>
    <property type="match status" value="1"/>
</dbReference>
<name>A0AA35XLG7_GEOBA</name>
<dbReference type="InterPro" id="IPR003593">
    <property type="entry name" value="AAA+_ATPase"/>
</dbReference>